<dbReference type="PANTHER" id="PTHR33572:SF3">
    <property type="entry name" value="VELVET COMPLEX SUBUNIT B"/>
    <property type="match status" value="1"/>
</dbReference>
<feature type="domain" description="Velvet" evidence="6">
    <location>
        <begin position="60"/>
        <end position="391"/>
    </location>
</feature>
<evidence type="ECO:0000256" key="1">
    <source>
        <dbReference type="ARBA" id="ARBA00004123"/>
    </source>
</evidence>
<feature type="region of interest" description="Disordered" evidence="5">
    <location>
        <begin position="184"/>
        <end position="209"/>
    </location>
</feature>
<keyword evidence="3" id="KW-0804">Transcription</keyword>
<dbReference type="Pfam" id="PF11754">
    <property type="entry name" value="Velvet"/>
    <property type="match status" value="2"/>
</dbReference>
<evidence type="ECO:0000313" key="8">
    <source>
        <dbReference type="Proteomes" id="UP000567179"/>
    </source>
</evidence>
<gene>
    <name evidence="7" type="ORF">D9619_001929</name>
</gene>
<comment type="caution">
    <text evidence="7">The sequence shown here is derived from an EMBL/GenBank/DDBJ whole genome shotgun (WGS) entry which is preliminary data.</text>
</comment>
<organism evidence="7 8">
    <name type="scientific">Psilocybe cf. subviscida</name>
    <dbReference type="NCBI Taxonomy" id="2480587"/>
    <lineage>
        <taxon>Eukaryota</taxon>
        <taxon>Fungi</taxon>
        <taxon>Dikarya</taxon>
        <taxon>Basidiomycota</taxon>
        <taxon>Agaricomycotina</taxon>
        <taxon>Agaricomycetes</taxon>
        <taxon>Agaricomycetidae</taxon>
        <taxon>Agaricales</taxon>
        <taxon>Agaricineae</taxon>
        <taxon>Strophariaceae</taxon>
        <taxon>Psilocybe</taxon>
    </lineage>
</organism>
<dbReference type="OrthoDB" id="5599552at2759"/>
<protein>
    <recommendedName>
        <fullName evidence="6">Velvet domain-containing protein</fullName>
    </recommendedName>
</protein>
<evidence type="ECO:0000256" key="4">
    <source>
        <dbReference type="ARBA" id="ARBA00023242"/>
    </source>
</evidence>
<dbReference type="AlphaFoldDB" id="A0A8H5F438"/>
<reference evidence="7 8" key="1">
    <citation type="journal article" date="2020" name="ISME J.">
        <title>Uncovering the hidden diversity of litter-decomposition mechanisms in mushroom-forming fungi.</title>
        <authorList>
            <person name="Floudas D."/>
            <person name="Bentzer J."/>
            <person name="Ahren D."/>
            <person name="Johansson T."/>
            <person name="Persson P."/>
            <person name="Tunlid A."/>
        </authorList>
    </citation>
    <scope>NUCLEOTIDE SEQUENCE [LARGE SCALE GENOMIC DNA]</scope>
    <source>
        <strain evidence="7 8">CBS 101986</strain>
    </source>
</reference>
<dbReference type="InterPro" id="IPR021740">
    <property type="entry name" value="Velvet"/>
</dbReference>
<sequence>MSGFPGSWASRRSFEGSMELASNPHHRQTTGSVDRDAAGLGQQAPSMNDYVTFESGQFAGRRIRLELEELQKAASGRKYAKVDRRPLDPPPAVRLRLFEAQDPEGNWERELLEVLNVGLMCTVDLFPVPEELLEGTPDDHGPQEAPVQDAYNSAAAYSQSSSSTVYHTSRYPLTYYPLHPYMTVDTNSPPSGGENTSHSPPPSSPPFQMPRRQLMLNTLQWGARPADTVYQLGNHLVTESSKLTPALVGERFAEPTVIDYEGRQALVFVFGERSAPRFHLCLTNMPSSGKRAGFFPPSLLTPSTRSGPHRVSQHTVLSSADLAVRREGTFILRYRAFDIYSGVPGMRHTPLLAELYGGPFKVYSTREFPGLEPSTDLTRTLAKYGVRVTLRDAERKSKKRAKRDDE</sequence>
<feature type="region of interest" description="Disordered" evidence="5">
    <location>
        <begin position="15"/>
        <end position="46"/>
    </location>
</feature>
<dbReference type="Proteomes" id="UP000567179">
    <property type="component" value="Unassembled WGS sequence"/>
</dbReference>
<dbReference type="EMBL" id="JAACJJ010000028">
    <property type="protein sequence ID" value="KAF5322931.1"/>
    <property type="molecule type" value="Genomic_DNA"/>
</dbReference>
<feature type="compositionally biased region" description="Polar residues" evidence="5">
    <location>
        <begin position="184"/>
        <end position="198"/>
    </location>
</feature>
<dbReference type="InterPro" id="IPR037525">
    <property type="entry name" value="Velvet_dom"/>
</dbReference>
<keyword evidence="4" id="KW-0539">Nucleus</keyword>
<proteinExistence type="predicted"/>
<accession>A0A8H5F438</accession>
<keyword evidence="2" id="KW-0805">Transcription regulation</keyword>
<dbReference type="GO" id="GO:0005634">
    <property type="term" value="C:nucleus"/>
    <property type="evidence" value="ECO:0007669"/>
    <property type="project" value="UniProtKB-SubCell"/>
</dbReference>
<comment type="subcellular location">
    <subcellularLocation>
        <location evidence="1">Nucleus</location>
    </subcellularLocation>
</comment>
<dbReference type="PROSITE" id="PS51821">
    <property type="entry name" value="VELVET"/>
    <property type="match status" value="1"/>
</dbReference>
<dbReference type="InterPro" id="IPR038491">
    <property type="entry name" value="Velvet_dom_sf"/>
</dbReference>
<evidence type="ECO:0000256" key="5">
    <source>
        <dbReference type="SAM" id="MobiDB-lite"/>
    </source>
</evidence>
<dbReference type="Gene3D" id="2.60.40.3960">
    <property type="entry name" value="Velvet domain"/>
    <property type="match status" value="2"/>
</dbReference>
<dbReference type="PANTHER" id="PTHR33572">
    <property type="entry name" value="SPORE DEVELOPMENT REGULATOR VOSA"/>
    <property type="match status" value="1"/>
</dbReference>
<evidence type="ECO:0000313" key="7">
    <source>
        <dbReference type="EMBL" id="KAF5322931.1"/>
    </source>
</evidence>
<feature type="compositionally biased region" description="Pro residues" evidence="5">
    <location>
        <begin position="199"/>
        <end position="208"/>
    </location>
</feature>
<keyword evidence="8" id="KW-1185">Reference proteome</keyword>
<evidence type="ECO:0000256" key="3">
    <source>
        <dbReference type="ARBA" id="ARBA00023163"/>
    </source>
</evidence>
<evidence type="ECO:0000259" key="6">
    <source>
        <dbReference type="PROSITE" id="PS51821"/>
    </source>
</evidence>
<name>A0A8H5F438_9AGAR</name>
<evidence type="ECO:0000256" key="2">
    <source>
        <dbReference type="ARBA" id="ARBA00023015"/>
    </source>
</evidence>